<gene>
    <name evidence="2" type="ORF">8F11_59</name>
</gene>
<organism evidence="2">
    <name type="scientific">uncultured Caudovirales phage</name>
    <dbReference type="NCBI Taxonomy" id="2100421"/>
    <lineage>
        <taxon>Viruses</taxon>
        <taxon>Duplodnaviria</taxon>
        <taxon>Heunggongvirae</taxon>
        <taxon>Uroviricota</taxon>
        <taxon>Caudoviricetes</taxon>
        <taxon>Peduoviridae</taxon>
        <taxon>Maltschvirus</taxon>
        <taxon>Maltschvirus maltsch</taxon>
    </lineage>
</organism>
<proteinExistence type="predicted"/>
<protein>
    <submittedName>
        <fullName evidence="2">Uncharacterized protein</fullName>
    </submittedName>
</protein>
<evidence type="ECO:0000313" key="2">
    <source>
        <dbReference type="EMBL" id="ASN68094.1"/>
    </source>
</evidence>
<accession>A0A2H4IZN9</accession>
<feature type="compositionally biased region" description="Low complexity" evidence="1">
    <location>
        <begin position="58"/>
        <end position="70"/>
    </location>
</feature>
<name>A0A2H4IZN9_9CAUD</name>
<reference evidence="2" key="1">
    <citation type="submission" date="2017-06" db="EMBL/GenBank/DDBJ databases">
        <title>Novel phages from South African skin metaviromes.</title>
        <authorList>
            <person name="van Zyl L.J."/>
            <person name="Abrahams Y."/>
            <person name="Stander E.A."/>
            <person name="Kirby B.M."/>
            <person name="Clavaud C."/>
            <person name="Farcet C."/>
            <person name="Breton L."/>
            <person name="Trindade M.I."/>
        </authorList>
    </citation>
    <scope>NUCLEOTIDE SEQUENCE</scope>
</reference>
<feature type="region of interest" description="Disordered" evidence="1">
    <location>
        <begin position="48"/>
        <end position="70"/>
    </location>
</feature>
<sequence length="70" mass="7745">MTKYESHYKSLGFYVNGELKRFNNGTYTTEDTDEIAVLDGLTDAVRVDEAEKTEAKPATKAPAKRTASAK</sequence>
<feature type="compositionally biased region" description="Basic and acidic residues" evidence="1">
    <location>
        <begin position="48"/>
        <end position="57"/>
    </location>
</feature>
<dbReference type="EMBL" id="MF417871">
    <property type="protein sequence ID" value="ASN68094.1"/>
    <property type="molecule type" value="Genomic_DNA"/>
</dbReference>
<evidence type="ECO:0000256" key="1">
    <source>
        <dbReference type="SAM" id="MobiDB-lite"/>
    </source>
</evidence>